<proteinExistence type="predicted"/>
<dbReference type="EMBL" id="MHOP01000023">
    <property type="protein sequence ID" value="OGZ65329.1"/>
    <property type="molecule type" value="Genomic_DNA"/>
</dbReference>
<dbReference type="AlphaFoldDB" id="A0A1G2HSF7"/>
<evidence type="ECO:0000256" key="1">
    <source>
        <dbReference type="SAM" id="SignalP"/>
    </source>
</evidence>
<dbReference type="GO" id="GO:0008374">
    <property type="term" value="F:O-acyltransferase activity"/>
    <property type="evidence" value="ECO:0007669"/>
    <property type="project" value="InterPro"/>
</dbReference>
<evidence type="ECO:0000313" key="3">
    <source>
        <dbReference type="Proteomes" id="UP000178774"/>
    </source>
</evidence>
<comment type="caution">
    <text evidence="2">The sequence shown here is derived from an EMBL/GenBank/DDBJ whole genome shotgun (WGS) entry which is preliminary data.</text>
</comment>
<dbReference type="Proteomes" id="UP000178774">
    <property type="component" value="Unassembled WGS sequence"/>
</dbReference>
<keyword evidence="1" id="KW-0732">Signal</keyword>
<reference evidence="2 3" key="1">
    <citation type="journal article" date="2016" name="Nat. Commun.">
        <title>Thousands of microbial genomes shed light on interconnected biogeochemical processes in an aquifer system.</title>
        <authorList>
            <person name="Anantharaman K."/>
            <person name="Brown C.T."/>
            <person name="Hug L.A."/>
            <person name="Sharon I."/>
            <person name="Castelle C.J."/>
            <person name="Probst A.J."/>
            <person name="Thomas B.C."/>
            <person name="Singh A."/>
            <person name="Wilkins M.J."/>
            <person name="Karaoz U."/>
            <person name="Brodie E.L."/>
            <person name="Williams K.H."/>
            <person name="Hubbard S.S."/>
            <person name="Banfield J.F."/>
        </authorList>
    </citation>
    <scope>NUCLEOTIDE SEQUENCE [LARGE SCALE GENOMIC DNA]</scope>
</reference>
<evidence type="ECO:0000313" key="2">
    <source>
        <dbReference type="EMBL" id="OGZ65329.1"/>
    </source>
</evidence>
<sequence>MKSKIIILYGVIISLSLGVASVSSAATILTDNFNSYNDGSFHGQGGWVSNPAYIIGFISPKEGAKALRSFNFNTPAAAYKSGALLNDGQITAYVRRFDANQPGIFSFILREGNVPKIEVRGNFGANRKFQYVDGSVGSYINFGPVFGHEDWYAIQIQWRSSDHFARYNIDGGSWTDWTPSIAPWVSGLDTVRLEGANAIAWDAIQENLIDAKTPVLIVPGLMGTEMKDGDELLWANIPKMFIDPSDNFLDSLAFNSDITPSSSSLRLAEVIRKKPLSDYTDGLINEFVAGGYIENQNLFTFPYDWRYGVSGKYSDKKTNSDLLGEKIQEILAQTGSDKVDVIAHSQGGLVVKKYVMDHPANHSIGKAVFVGVPNTGAVKAVKVLLLGDSFDISFAGFGLSEAEIKKISENLPAAYDLLPSQQYYDSKGSFIKVVQRDGFTATQEDLTYQDFESYIADDHNLNAMALAGAKSLHDANFDNFDMRTAGVDVYAINGCNIGTLDKITESRQSTPLGNVTTGYQMITFNDGDETVPIESSANLPVDQSHVFYSLKVRHSNLLSANGTRQQIVNLVSGSNLGVGGNIITQDSSRCGLNGKVIYKHSPIDILAVDENGNHSGIADDGAMVNEIPGAGVEIFGEEAYLYLPTDEGQVYDVNIQGTGAGTYTIGSQNIVDGEVTSAEIFSNLPVTEDLTGMVNLGGGQTTLTVQENSESAPQTILPSAVLVGDAVEDVVPPVSVATLSGIMGQEGFYRSDVSVEINATDENSGVLALHYKIDGGAWQSAAAVAAALTVTTEGEHIITFFATDNAGNNEQEQTLDFVIDKTAPEAVIEFDPVAKDLKFSSPEPSVVVTDNNNVITLADQAGNVTELKLKSNNGKGFMRAEIISLNYNGVPADINKNTMMFVWSFDKQDNLKQFIQQVISKKDYMITTVFDGKTTKVIGKDSSGRIYETFSGLKMIKISINKGDFGWSY</sequence>
<name>A0A1G2HSF7_9BACT</name>
<gene>
    <name evidence="2" type="ORF">A2822_02325</name>
</gene>
<accession>A0A1G2HSF7</accession>
<dbReference type="Gene3D" id="3.40.50.1820">
    <property type="entry name" value="alpha/beta hydrolase"/>
    <property type="match status" value="1"/>
</dbReference>
<dbReference type="Pfam" id="PF02450">
    <property type="entry name" value="LCAT"/>
    <property type="match status" value="1"/>
</dbReference>
<feature type="signal peptide" evidence="1">
    <location>
        <begin position="1"/>
        <end position="25"/>
    </location>
</feature>
<organism evidence="2 3">
    <name type="scientific">Candidatus Staskawiczbacteria bacterium RIFCSPHIGHO2_01_FULL_41_41</name>
    <dbReference type="NCBI Taxonomy" id="1802203"/>
    <lineage>
        <taxon>Bacteria</taxon>
        <taxon>Candidatus Staskawicziibacteriota</taxon>
    </lineage>
</organism>
<dbReference type="GO" id="GO:0006629">
    <property type="term" value="P:lipid metabolic process"/>
    <property type="evidence" value="ECO:0007669"/>
    <property type="project" value="InterPro"/>
</dbReference>
<dbReference type="NCBIfam" id="NF047446">
    <property type="entry name" value="barrel_OmpL47"/>
    <property type="match status" value="1"/>
</dbReference>
<dbReference type="SUPFAM" id="SSF53474">
    <property type="entry name" value="alpha/beta-Hydrolases"/>
    <property type="match status" value="1"/>
</dbReference>
<dbReference type="InterPro" id="IPR029058">
    <property type="entry name" value="AB_hydrolase_fold"/>
</dbReference>
<dbReference type="InterPro" id="IPR058094">
    <property type="entry name" value="Ig-like_OmpL47-like"/>
</dbReference>
<dbReference type="PANTHER" id="PTHR11440">
    <property type="entry name" value="LECITHIN-CHOLESTEROL ACYLTRANSFERASE-RELATED"/>
    <property type="match status" value="1"/>
</dbReference>
<protein>
    <submittedName>
        <fullName evidence="2">Uncharacterized protein</fullName>
    </submittedName>
</protein>
<dbReference type="InterPro" id="IPR003386">
    <property type="entry name" value="LACT/PDAT_acylTrfase"/>
</dbReference>
<feature type="chain" id="PRO_5009583171" evidence="1">
    <location>
        <begin position="26"/>
        <end position="969"/>
    </location>
</feature>
<dbReference type="Gene3D" id="3.30.1920.20">
    <property type="match status" value="1"/>
</dbReference>